<evidence type="ECO:0000313" key="1">
    <source>
        <dbReference type="EMBL" id="KAG2489347.1"/>
    </source>
</evidence>
<sequence length="257" mass="27707">MATLAQRQWRQRAQTAVRVATTASKEARSRFQALSDGGDAAMSELANTALQLSHLPSLRLPGPLAEMRPDVRAAAAAKLARQQEALLAALQDRVGQLGSCVEALRGAVATLEEVPQDEPWMRNTPVFLTMPLARVRQLVTKVYDMYRQEYDSKAAVVQAMGALLVFPSPEAMQAASLDLSSLALSSMSAAGTGLQVKAADPMGRAMLAELSKRGEAEGKRLPDLCTTYISVWMLGPYLEEEQAEEALAAVTEDMVGF</sequence>
<dbReference type="Proteomes" id="UP000612055">
    <property type="component" value="Unassembled WGS sequence"/>
</dbReference>
<dbReference type="AlphaFoldDB" id="A0A835XQP2"/>
<organism evidence="1 2">
    <name type="scientific">Edaphochlamys debaryana</name>
    <dbReference type="NCBI Taxonomy" id="47281"/>
    <lineage>
        <taxon>Eukaryota</taxon>
        <taxon>Viridiplantae</taxon>
        <taxon>Chlorophyta</taxon>
        <taxon>core chlorophytes</taxon>
        <taxon>Chlorophyceae</taxon>
        <taxon>CS clade</taxon>
        <taxon>Chlamydomonadales</taxon>
        <taxon>Chlamydomonadales incertae sedis</taxon>
        <taxon>Edaphochlamys</taxon>
    </lineage>
</organism>
<dbReference type="OrthoDB" id="544984at2759"/>
<comment type="caution">
    <text evidence="1">The sequence shown here is derived from an EMBL/GenBank/DDBJ whole genome shotgun (WGS) entry which is preliminary data.</text>
</comment>
<dbReference type="EMBL" id="JAEHOE010000074">
    <property type="protein sequence ID" value="KAG2489347.1"/>
    <property type="molecule type" value="Genomic_DNA"/>
</dbReference>
<protein>
    <submittedName>
        <fullName evidence="1">Uncharacterized protein</fullName>
    </submittedName>
</protein>
<evidence type="ECO:0000313" key="2">
    <source>
        <dbReference type="Proteomes" id="UP000612055"/>
    </source>
</evidence>
<keyword evidence="2" id="KW-1185">Reference proteome</keyword>
<name>A0A835XQP2_9CHLO</name>
<reference evidence="1" key="1">
    <citation type="journal article" date="2020" name="bioRxiv">
        <title>Comparative genomics of Chlamydomonas.</title>
        <authorList>
            <person name="Craig R.J."/>
            <person name="Hasan A.R."/>
            <person name="Ness R.W."/>
            <person name="Keightley P.D."/>
        </authorList>
    </citation>
    <scope>NUCLEOTIDE SEQUENCE</scope>
    <source>
        <strain evidence="1">CCAP 11/70</strain>
    </source>
</reference>
<proteinExistence type="predicted"/>
<accession>A0A835XQP2</accession>
<gene>
    <name evidence="1" type="ORF">HYH03_012177</name>
</gene>
<dbReference type="PANTHER" id="PTHR15827:SF2">
    <property type="entry name" value="CYCLIN-DEPENDENT KINASE 2-INTERACTING PROTEIN"/>
    <property type="match status" value="1"/>
</dbReference>
<dbReference type="PANTHER" id="PTHR15827">
    <property type="entry name" value="CYCLIN-DEPENDENT KINASE 2-INTERACTING PROTEIN"/>
    <property type="match status" value="1"/>
</dbReference>